<dbReference type="Gene3D" id="3.40.50.1820">
    <property type="entry name" value="alpha/beta hydrolase"/>
    <property type="match status" value="1"/>
</dbReference>
<organism evidence="3 4">
    <name type="scientific">Oceanicola granulosus (strain ATCC BAA-861 / DSM 15982 / KCTC 12143 / HTCC2516)</name>
    <dbReference type="NCBI Taxonomy" id="314256"/>
    <lineage>
        <taxon>Bacteria</taxon>
        <taxon>Pseudomonadati</taxon>
        <taxon>Pseudomonadota</taxon>
        <taxon>Alphaproteobacteria</taxon>
        <taxon>Rhodobacterales</taxon>
        <taxon>Roseobacteraceae</taxon>
        <taxon>Oceanicola</taxon>
    </lineage>
</organism>
<comment type="similarity">
    <text evidence="1">Belongs to the AB hydrolase superfamily.</text>
</comment>
<dbReference type="Pfam" id="PF12697">
    <property type="entry name" value="Abhydrolase_6"/>
    <property type="match status" value="1"/>
</dbReference>
<dbReference type="ESTHER" id="9rhob-q2cb28">
    <property type="family name" value="RsbQ-like"/>
</dbReference>
<comment type="caution">
    <text evidence="3">The sequence shown here is derived from an EMBL/GenBank/DDBJ whole genome shotgun (WGS) entry which is preliminary data.</text>
</comment>
<dbReference type="PRINTS" id="PR00111">
    <property type="entry name" value="ABHYDROLASE"/>
</dbReference>
<dbReference type="PANTHER" id="PTHR43039">
    <property type="entry name" value="ESTERASE-RELATED"/>
    <property type="match status" value="1"/>
</dbReference>
<protein>
    <submittedName>
        <fullName evidence="3">Putative hydrolase</fullName>
    </submittedName>
</protein>
<name>Q2CB28_OCEGH</name>
<evidence type="ECO:0000259" key="2">
    <source>
        <dbReference type="Pfam" id="PF12697"/>
    </source>
</evidence>
<dbReference type="InterPro" id="IPR000073">
    <property type="entry name" value="AB_hydrolase_1"/>
</dbReference>
<dbReference type="GO" id="GO:0016787">
    <property type="term" value="F:hydrolase activity"/>
    <property type="evidence" value="ECO:0007669"/>
    <property type="project" value="UniProtKB-KW"/>
</dbReference>
<evidence type="ECO:0000313" key="4">
    <source>
        <dbReference type="Proteomes" id="UP000003635"/>
    </source>
</evidence>
<evidence type="ECO:0000313" key="3">
    <source>
        <dbReference type="EMBL" id="EAR49902.1"/>
    </source>
</evidence>
<keyword evidence="4" id="KW-1185">Reference proteome</keyword>
<dbReference type="AlphaFoldDB" id="Q2CB28"/>
<dbReference type="SUPFAM" id="SSF53474">
    <property type="entry name" value="alpha/beta-Hydrolases"/>
    <property type="match status" value="1"/>
</dbReference>
<gene>
    <name evidence="3" type="ORF">OG2516_14246</name>
</gene>
<dbReference type="Proteomes" id="UP000003635">
    <property type="component" value="Unassembled WGS sequence"/>
</dbReference>
<dbReference type="HOGENOM" id="CLU_020336_30_0_5"/>
<dbReference type="RefSeq" id="WP_007256365.1">
    <property type="nucleotide sequence ID" value="NZ_CH724108.1"/>
</dbReference>
<feature type="domain" description="AB hydrolase-1" evidence="2">
    <location>
        <begin position="21"/>
        <end position="261"/>
    </location>
</feature>
<reference evidence="3 4" key="1">
    <citation type="journal article" date="2010" name="J. Bacteriol.">
        <title>Genome sequences of Oceanicola granulosus HTCC2516(T) and Oceanicola batsensis HTCC2597(TDelta).</title>
        <authorList>
            <person name="Thrash J.C."/>
            <person name="Cho J.C."/>
            <person name="Vergin K.L."/>
            <person name="Giovannoni S.J."/>
        </authorList>
    </citation>
    <scope>NUCLEOTIDE SEQUENCE [LARGE SCALE GENOMIC DNA]</scope>
    <source>
        <strain evidence="4">ATCC BAA-861 / DSM 15982 / KCTC 12143 / HTCC2516</strain>
    </source>
</reference>
<proteinExistence type="inferred from homology"/>
<keyword evidence="3" id="KW-0378">Hydrolase</keyword>
<dbReference type="InterPro" id="IPR029058">
    <property type="entry name" value="AB_hydrolase_fold"/>
</dbReference>
<dbReference type="EMBL" id="AAOT01000043">
    <property type="protein sequence ID" value="EAR49902.1"/>
    <property type="molecule type" value="Genomic_DNA"/>
</dbReference>
<accession>Q2CB28</accession>
<dbReference type="OrthoDB" id="8680283at2"/>
<evidence type="ECO:0000256" key="1">
    <source>
        <dbReference type="ARBA" id="ARBA00008645"/>
    </source>
</evidence>
<sequence length="269" mass="29311">MRDAIARNNVTLAGREDGPAMVFVHGFGCDQSMWRQVVPAFADRYRIVTYDLTGMGRSDLAAYDFDRYDRLEAHADDLIGILAALELEDVILVGHSIGASIAVLAANAAPERVARLALVSPSPAFVNDDASGYVGGFTREELEGLIAFLEENHLGWSSQMAPTIMGQPEDGEEAQELTQSFCRTDPDIAAHFGRLTFLTDCRDAMARAARPSLIVHCREDALVPMAAAEWMEREIPDSTLTVLEARGHCPHMTVPGDVVAAIRDGLGRR</sequence>
<dbReference type="eggNOG" id="COG2267">
    <property type="taxonomic scope" value="Bacteria"/>
</dbReference>
<dbReference type="STRING" id="314256.OG2516_14246"/>